<dbReference type="InterPro" id="IPR016162">
    <property type="entry name" value="Ald_DH_N"/>
</dbReference>
<evidence type="ECO:0000256" key="7">
    <source>
        <dbReference type="ARBA" id="ARBA00023223"/>
    </source>
</evidence>
<accession>Q07JQ3</accession>
<reference evidence="11" key="1">
    <citation type="submission" date="2006-09" db="EMBL/GenBank/DDBJ databases">
        <title>Complete sequence of Rhodopseudomonas palustris BisA53.</title>
        <authorList>
            <consortium name="US DOE Joint Genome Institute"/>
            <person name="Copeland A."/>
            <person name="Lucas S."/>
            <person name="Lapidus A."/>
            <person name="Barry K."/>
            <person name="Detter J.C."/>
            <person name="Glavina del Rio T."/>
            <person name="Hammon N."/>
            <person name="Israni S."/>
            <person name="Dalin E."/>
            <person name="Tice H."/>
            <person name="Pitluck S."/>
            <person name="Chain P."/>
            <person name="Malfatti S."/>
            <person name="Shin M."/>
            <person name="Vergez L."/>
            <person name="Schmutz J."/>
            <person name="Larimer F."/>
            <person name="Land M."/>
            <person name="Hauser L."/>
            <person name="Pelletier D.A."/>
            <person name="Kyrpides N."/>
            <person name="Kim E."/>
            <person name="Harwood C.S."/>
            <person name="Oda Y."/>
            <person name="Richardson P."/>
        </authorList>
    </citation>
    <scope>NUCLEOTIDE SEQUENCE [LARGE SCALE GENOMIC DNA]</scope>
    <source>
        <strain evidence="11">BisA53</strain>
    </source>
</reference>
<comment type="pathway">
    <text evidence="2">Lipid metabolism; fatty acid reduction for biolumincescence.</text>
</comment>
<dbReference type="GO" id="GO:0003995">
    <property type="term" value="F:acyl-CoA dehydrogenase activity"/>
    <property type="evidence" value="ECO:0007669"/>
    <property type="project" value="InterPro"/>
</dbReference>
<evidence type="ECO:0000259" key="9">
    <source>
        <dbReference type="Pfam" id="PF00501"/>
    </source>
</evidence>
<dbReference type="STRING" id="316055.RPE_3905"/>
<dbReference type="Gene3D" id="3.40.605.10">
    <property type="entry name" value="Aldehyde Dehydrogenase, Chain A, domain 1"/>
    <property type="match status" value="1"/>
</dbReference>
<gene>
    <name evidence="11" type="ordered locus">RPE_3905</name>
</gene>
<dbReference type="InterPro" id="IPR000873">
    <property type="entry name" value="AMP-dep_synth/lig_dom"/>
</dbReference>
<dbReference type="Gene3D" id="3.40.50.12780">
    <property type="entry name" value="N-terminal domain of ligase-like"/>
    <property type="match status" value="1"/>
</dbReference>
<keyword evidence="7" id="KW-0455">Luminescence</keyword>
<comment type="catalytic activity">
    <reaction evidence="8">
        <text>a long-chain fatty aldehyde + NADP(+) + CoA = a long-chain fatty acyl-CoA + NADPH + H(+)</text>
        <dbReference type="Rhea" id="RHEA:15437"/>
        <dbReference type="ChEBI" id="CHEBI:15378"/>
        <dbReference type="ChEBI" id="CHEBI:17176"/>
        <dbReference type="ChEBI" id="CHEBI:57287"/>
        <dbReference type="ChEBI" id="CHEBI:57783"/>
        <dbReference type="ChEBI" id="CHEBI:58349"/>
        <dbReference type="ChEBI" id="CHEBI:83139"/>
        <dbReference type="EC" id="1.2.1.50"/>
    </reaction>
</comment>
<organism evidence="11">
    <name type="scientific">Rhodopseudomonas palustris (strain BisA53)</name>
    <dbReference type="NCBI Taxonomy" id="316055"/>
    <lineage>
        <taxon>Bacteria</taxon>
        <taxon>Pseudomonadati</taxon>
        <taxon>Pseudomonadota</taxon>
        <taxon>Alphaproteobacteria</taxon>
        <taxon>Hyphomicrobiales</taxon>
        <taxon>Nitrobacteraceae</taxon>
        <taxon>Rhodopseudomonas</taxon>
    </lineage>
</organism>
<dbReference type="GO" id="GO:0008218">
    <property type="term" value="P:bioluminescence"/>
    <property type="evidence" value="ECO:0007669"/>
    <property type="project" value="UniProtKB-KW"/>
</dbReference>
<dbReference type="InterPro" id="IPR042099">
    <property type="entry name" value="ANL_N_sf"/>
</dbReference>
<dbReference type="EC" id="1.2.1.50" evidence="4"/>
<dbReference type="EMBL" id="CP000463">
    <property type="protein sequence ID" value="ABJ07831.1"/>
    <property type="molecule type" value="Genomic_DNA"/>
</dbReference>
<dbReference type="PANTHER" id="PTHR43845:SF1">
    <property type="entry name" value="BLR5969 PROTEIN"/>
    <property type="match status" value="1"/>
</dbReference>
<comment type="function">
    <text evidence="1">LuxC is the fatty acid reductase enzyme responsible for synthesis of the aldehyde substrate for the luminescent reaction catalyzed by luciferase.</text>
</comment>
<dbReference type="InterPro" id="IPR028154">
    <property type="entry name" value="AMP-dep_Lig_C"/>
</dbReference>
<evidence type="ECO:0000256" key="1">
    <source>
        <dbReference type="ARBA" id="ARBA00003277"/>
    </source>
</evidence>
<dbReference type="InterPro" id="IPR016161">
    <property type="entry name" value="Ald_DH/histidinol_DH"/>
</dbReference>
<evidence type="ECO:0000256" key="4">
    <source>
        <dbReference type="ARBA" id="ARBA00013020"/>
    </source>
</evidence>
<dbReference type="CDD" id="cd07080">
    <property type="entry name" value="ALDH_Acyl-CoA-Red_LuxC"/>
    <property type="match status" value="1"/>
</dbReference>
<dbReference type="Pfam" id="PF00501">
    <property type="entry name" value="AMP-binding"/>
    <property type="match status" value="1"/>
</dbReference>
<dbReference type="InterPro" id="IPR045851">
    <property type="entry name" value="AMP-bd_C_sf"/>
</dbReference>
<dbReference type="AlphaFoldDB" id="Q07JQ3"/>
<sequence length="905" mass="98787">MQIYRFGELIDIDTFSAADMEAVLDDAHARKAALQELPLDQILDLLHKVGRAWADPDYSYRRQAVEVLPDMIRFSGPMIEQGILTLVDLLTRANMETRLDCDLGSAGYLDDWVYHPRFGGHIMAQPHGVVAHVSAGNVFVGGVDTLIQGIVTKNVGLMKMASIDPLFPVLFARSLRDHDDVGIVSGSLALLGWKGGDAAVESVLKQRCDAIVVYGGADTVRSYRQDLGLHTKLIEYGPKYSFALIAADELKRRGLREVTRAVARDATMWEQGACSSPHMVYLEDPDGTRVESFAKELAVELEGWAERLPAGTKTADEGVEILRVRELAKVEQAMDTSMLLVPNDTDWTVVVQRAPDFQTSCLFRTLYVKPVRRIEEALEAVRPMGAFLQTVAILADPARTKTLGRALTRIGADRIVAPGRMARRQHGTPHDGTRGLAMLVRWSSIGQMEEDAGKAAFGRNGASWTPYDPAADAFDYLPDVERDAAVLAQVRSLITDIRPRSPFYAQRLAGFELKSLADLARLPVLTGDELKSHMPPAGHGFVTDETAGGFVFASGGTSGAPKVAYRTAEEHHYNATRMGKGLLLAGFGPGDVVANLMFAGNMWASFISLNMALEHTGARFLPLAGNMDLEFVLFALKHFRANSIISIPTVLLSIARMVEERKIEGLTIKKAATGGEHLFPGARAYLSRVLGVEHFASAGYAANDSGAIGYQCAHCGGSIHHVHEDLHYVEIVDPDTLEPVPPGEVGKIVATNLNRRLMPMVRYDIGDLGRWIEGPCGCGRTTRRFELMGRSDDVLNFGAAKLGPDVVAEALKEVPGLSPVFQMIARFDGVADQLLVRVEREASASDDAALGERLADYLRHSTKELKTFLERKLIGGISVEVVAPGDLPRNPRTGKVRLVIEERTA</sequence>
<evidence type="ECO:0000256" key="8">
    <source>
        <dbReference type="ARBA" id="ARBA00049412"/>
    </source>
</evidence>
<proteinExistence type="inferred from homology"/>
<dbReference type="InterPro" id="IPR008670">
    <property type="entry name" value="CoA_reduct_LuxC"/>
</dbReference>
<dbReference type="HOGENOM" id="CLU_336462_0_0_5"/>
<dbReference type="Gene3D" id="3.30.300.30">
    <property type="match status" value="1"/>
</dbReference>
<dbReference type="Pfam" id="PF05893">
    <property type="entry name" value="LuxC"/>
    <property type="match status" value="1"/>
</dbReference>
<protein>
    <recommendedName>
        <fullName evidence="4">long-chain-fatty-acyl-CoA reductase</fullName>
        <ecNumber evidence="4">1.2.1.50</ecNumber>
    </recommendedName>
</protein>
<dbReference type="eggNOG" id="COG1541">
    <property type="taxonomic scope" value="Bacteria"/>
</dbReference>
<dbReference type="SUPFAM" id="SSF56801">
    <property type="entry name" value="Acetyl-CoA synthetase-like"/>
    <property type="match status" value="1"/>
</dbReference>
<evidence type="ECO:0000259" key="10">
    <source>
        <dbReference type="Pfam" id="PF14535"/>
    </source>
</evidence>
<dbReference type="OrthoDB" id="580775at2"/>
<evidence type="ECO:0000256" key="3">
    <source>
        <dbReference type="ARBA" id="ARBA00010915"/>
    </source>
</evidence>
<evidence type="ECO:0000256" key="5">
    <source>
        <dbReference type="ARBA" id="ARBA00022857"/>
    </source>
</evidence>
<dbReference type="Pfam" id="PF14535">
    <property type="entry name" value="AMP-binding_C_2"/>
    <property type="match status" value="1"/>
</dbReference>
<evidence type="ECO:0000256" key="6">
    <source>
        <dbReference type="ARBA" id="ARBA00023002"/>
    </source>
</evidence>
<keyword evidence="5" id="KW-0521">NADP</keyword>
<feature type="domain" description="AMP-dependent ligase C-terminal" evidence="10">
    <location>
        <begin position="804"/>
        <end position="903"/>
    </location>
</feature>
<keyword evidence="6" id="KW-0560">Oxidoreductase</keyword>
<dbReference type="KEGG" id="rpe:RPE_3905"/>
<evidence type="ECO:0000313" key="11">
    <source>
        <dbReference type="EMBL" id="ABJ07831.1"/>
    </source>
</evidence>
<feature type="domain" description="AMP-dependent synthetase/ligase" evidence="9">
    <location>
        <begin position="554"/>
        <end position="750"/>
    </location>
</feature>
<comment type="similarity">
    <text evidence="3">Belongs to the LuxC family.</text>
</comment>
<dbReference type="SUPFAM" id="SSF53720">
    <property type="entry name" value="ALDH-like"/>
    <property type="match status" value="1"/>
</dbReference>
<dbReference type="GO" id="GO:0050062">
    <property type="term" value="F:long-chain-fatty-acyl-CoA reductase activity"/>
    <property type="evidence" value="ECO:0007669"/>
    <property type="project" value="UniProtKB-EC"/>
</dbReference>
<dbReference type="UniPathway" id="UPA00569"/>
<name>Q07JQ3_RHOP5</name>
<evidence type="ECO:0000256" key="2">
    <source>
        <dbReference type="ARBA" id="ARBA00004908"/>
    </source>
</evidence>
<dbReference type="PANTHER" id="PTHR43845">
    <property type="entry name" value="BLR5969 PROTEIN"/>
    <property type="match status" value="1"/>
</dbReference>